<comment type="caution">
    <text evidence="6">The sequence shown here is derived from an EMBL/GenBank/DDBJ whole genome shotgun (WGS) entry which is preliminary data.</text>
</comment>
<keyword evidence="3" id="KW-0804">Transcription</keyword>
<dbReference type="PROSITE" id="PS51077">
    <property type="entry name" value="HTH_ICLR"/>
    <property type="match status" value="1"/>
</dbReference>
<evidence type="ECO:0000313" key="6">
    <source>
        <dbReference type="EMBL" id="KGF18152.1"/>
    </source>
</evidence>
<dbReference type="EMBL" id="JRNE01000026">
    <property type="protein sequence ID" value="KGF18152.1"/>
    <property type="molecule type" value="Genomic_DNA"/>
</dbReference>
<dbReference type="GO" id="GO:0045892">
    <property type="term" value="P:negative regulation of DNA-templated transcription"/>
    <property type="evidence" value="ECO:0007669"/>
    <property type="project" value="TreeGrafter"/>
</dbReference>
<organism evidence="6 7">
    <name type="scientific">Corynebacterium freneyi DNF00450</name>
    <dbReference type="NCBI Taxonomy" id="1287475"/>
    <lineage>
        <taxon>Bacteria</taxon>
        <taxon>Bacillati</taxon>
        <taxon>Actinomycetota</taxon>
        <taxon>Actinomycetes</taxon>
        <taxon>Mycobacteriales</taxon>
        <taxon>Corynebacteriaceae</taxon>
        <taxon>Corynebacterium</taxon>
    </lineage>
</organism>
<protein>
    <submittedName>
        <fullName evidence="6">IclR family transcriptional regulator</fullName>
    </submittedName>
</protein>
<dbReference type="Proteomes" id="UP000029548">
    <property type="component" value="Unassembled WGS sequence"/>
</dbReference>
<evidence type="ECO:0000256" key="2">
    <source>
        <dbReference type="ARBA" id="ARBA00023125"/>
    </source>
</evidence>
<accession>A0A095ZHL4</accession>
<dbReference type="GO" id="GO:0003700">
    <property type="term" value="F:DNA-binding transcription factor activity"/>
    <property type="evidence" value="ECO:0007669"/>
    <property type="project" value="TreeGrafter"/>
</dbReference>
<dbReference type="Gene3D" id="1.10.10.10">
    <property type="entry name" value="Winged helix-like DNA-binding domain superfamily/Winged helix DNA-binding domain"/>
    <property type="match status" value="1"/>
</dbReference>
<feature type="domain" description="IclR-ED" evidence="5">
    <location>
        <begin position="73"/>
        <end position="257"/>
    </location>
</feature>
<dbReference type="SUPFAM" id="SSF55781">
    <property type="entry name" value="GAF domain-like"/>
    <property type="match status" value="1"/>
</dbReference>
<dbReference type="InterPro" id="IPR036388">
    <property type="entry name" value="WH-like_DNA-bd_sf"/>
</dbReference>
<dbReference type="RefSeq" id="WP_035120507.1">
    <property type="nucleotide sequence ID" value="NZ_JRNE01000026.1"/>
</dbReference>
<evidence type="ECO:0000259" key="5">
    <source>
        <dbReference type="PROSITE" id="PS51078"/>
    </source>
</evidence>
<dbReference type="Gene3D" id="3.30.450.40">
    <property type="match status" value="1"/>
</dbReference>
<dbReference type="InterPro" id="IPR050707">
    <property type="entry name" value="HTH_MetabolicPath_Reg"/>
</dbReference>
<evidence type="ECO:0000259" key="4">
    <source>
        <dbReference type="PROSITE" id="PS51077"/>
    </source>
</evidence>
<gene>
    <name evidence="6" type="ORF">HMPREF1650_02630</name>
</gene>
<sequence length="260" mass="28267">MNEPKAPDALHVQSLARGLSVIRAFGAERPRQTLAQVADATGLARATTRRFLHTLVDLGYAGTDGSEFWLTPRILELGYSYLSSLSLPDIAQPRLEQLSARVGESSSMSVLDGSDIVYVSRVPVRRIMTVSITLGTRFPAYATSMGRVLLADLTDAELDAYFAATDVERLAPRSLGTEKELRRELKKVRSQGWALVDQELEPGLRSLAAPIRGADGRTVAAINVSTQTAAHDIDDLMRDFLPTMLDAATAISDDLAAQRQ</sequence>
<dbReference type="GO" id="GO:0046278">
    <property type="term" value="P:3,4-dihydroxybenzoate metabolic process"/>
    <property type="evidence" value="ECO:0007669"/>
    <property type="project" value="InterPro"/>
</dbReference>
<evidence type="ECO:0000313" key="7">
    <source>
        <dbReference type="Proteomes" id="UP000029548"/>
    </source>
</evidence>
<dbReference type="NCBIfam" id="TIGR02431">
    <property type="entry name" value="pcaR_pcaU"/>
    <property type="match status" value="1"/>
</dbReference>
<dbReference type="InterPro" id="IPR012794">
    <property type="entry name" value="PcaR_PcaU"/>
</dbReference>
<feature type="domain" description="HTH iclR-type" evidence="4">
    <location>
        <begin position="12"/>
        <end position="72"/>
    </location>
</feature>
<evidence type="ECO:0000256" key="3">
    <source>
        <dbReference type="ARBA" id="ARBA00023163"/>
    </source>
</evidence>
<dbReference type="InterPro" id="IPR036390">
    <property type="entry name" value="WH_DNA-bd_sf"/>
</dbReference>
<dbReference type="InterPro" id="IPR005471">
    <property type="entry name" value="Tscrpt_reg_IclR_N"/>
</dbReference>
<dbReference type="SUPFAM" id="SSF46785">
    <property type="entry name" value="Winged helix' DNA-binding domain"/>
    <property type="match status" value="1"/>
</dbReference>
<dbReference type="GO" id="GO:0003677">
    <property type="term" value="F:DNA binding"/>
    <property type="evidence" value="ECO:0007669"/>
    <property type="project" value="UniProtKB-KW"/>
</dbReference>
<evidence type="ECO:0000256" key="1">
    <source>
        <dbReference type="ARBA" id="ARBA00023015"/>
    </source>
</evidence>
<dbReference type="Pfam" id="PF09339">
    <property type="entry name" value="HTH_IclR"/>
    <property type="match status" value="1"/>
</dbReference>
<dbReference type="InterPro" id="IPR014757">
    <property type="entry name" value="Tscrpt_reg_IclR_C"/>
</dbReference>
<dbReference type="eggNOG" id="COG1414">
    <property type="taxonomic scope" value="Bacteria"/>
</dbReference>
<dbReference type="PROSITE" id="PS51078">
    <property type="entry name" value="ICLR_ED"/>
    <property type="match status" value="1"/>
</dbReference>
<keyword evidence="1" id="KW-0805">Transcription regulation</keyword>
<proteinExistence type="predicted"/>
<dbReference type="AlphaFoldDB" id="A0A095ZHL4"/>
<dbReference type="Pfam" id="PF01614">
    <property type="entry name" value="IclR_C"/>
    <property type="match status" value="1"/>
</dbReference>
<dbReference type="InterPro" id="IPR029016">
    <property type="entry name" value="GAF-like_dom_sf"/>
</dbReference>
<name>A0A095ZHL4_9CORY</name>
<dbReference type="GO" id="GO:0045893">
    <property type="term" value="P:positive regulation of DNA-templated transcription"/>
    <property type="evidence" value="ECO:0007669"/>
    <property type="project" value="InterPro"/>
</dbReference>
<keyword evidence="2" id="KW-0238">DNA-binding</keyword>
<dbReference type="PANTHER" id="PTHR30136">
    <property type="entry name" value="HELIX-TURN-HELIX TRANSCRIPTIONAL REGULATOR, ICLR FAMILY"/>
    <property type="match status" value="1"/>
</dbReference>
<reference evidence="6 7" key="1">
    <citation type="submission" date="2014-07" db="EMBL/GenBank/DDBJ databases">
        <authorList>
            <person name="McCorrison J."/>
            <person name="Sanka R."/>
            <person name="Torralba M."/>
            <person name="Gillis M."/>
            <person name="Haft D.H."/>
            <person name="Methe B."/>
            <person name="Sutton G."/>
            <person name="Nelson K.E."/>
        </authorList>
    </citation>
    <scope>NUCLEOTIDE SEQUENCE [LARGE SCALE GENOMIC DNA]</scope>
    <source>
        <strain evidence="6 7">DNF00450</strain>
    </source>
</reference>
<dbReference type="SMART" id="SM00346">
    <property type="entry name" value="HTH_ICLR"/>
    <property type="match status" value="1"/>
</dbReference>
<dbReference type="PANTHER" id="PTHR30136:SF34">
    <property type="entry name" value="TRANSCRIPTIONAL REGULATOR"/>
    <property type="match status" value="1"/>
</dbReference>